<dbReference type="CDD" id="cd16040">
    <property type="entry name" value="SPRY_PRY_SNTX"/>
    <property type="match status" value="1"/>
</dbReference>
<keyword evidence="3" id="KW-0862">Zinc</keyword>
<dbReference type="InterPro" id="IPR051051">
    <property type="entry name" value="E3_ubiq-ligase_TRIM/RNF"/>
</dbReference>
<dbReference type="InterPro" id="IPR006574">
    <property type="entry name" value="PRY"/>
</dbReference>
<dbReference type="Proteomes" id="UP000265140">
    <property type="component" value="Chromosome 5"/>
</dbReference>
<dbReference type="InterPro" id="IPR013320">
    <property type="entry name" value="ConA-like_dom_sf"/>
</dbReference>
<feature type="compositionally biased region" description="Basic residues" evidence="4">
    <location>
        <begin position="20"/>
        <end position="44"/>
    </location>
</feature>
<name>A0AAY5K2I0_ESOLU</name>
<feature type="region of interest" description="Disordered" evidence="4">
    <location>
        <begin position="1"/>
        <end position="81"/>
    </location>
</feature>
<dbReference type="PROSITE" id="PS50188">
    <property type="entry name" value="B302_SPRY"/>
    <property type="match status" value="1"/>
</dbReference>
<dbReference type="InterPro" id="IPR003877">
    <property type="entry name" value="SPRY_dom"/>
</dbReference>
<dbReference type="InterPro" id="IPR001870">
    <property type="entry name" value="B30.2/SPRY"/>
</dbReference>
<dbReference type="GO" id="GO:0008270">
    <property type="term" value="F:zinc ion binding"/>
    <property type="evidence" value="ECO:0007669"/>
    <property type="project" value="UniProtKB-KW"/>
</dbReference>
<dbReference type="SMART" id="SM00589">
    <property type="entry name" value="PRY"/>
    <property type="match status" value="1"/>
</dbReference>
<dbReference type="PANTHER" id="PTHR25465">
    <property type="entry name" value="B-BOX DOMAIN CONTAINING"/>
    <property type="match status" value="1"/>
</dbReference>
<evidence type="ECO:0000313" key="7">
    <source>
        <dbReference type="Proteomes" id="UP000265140"/>
    </source>
</evidence>
<evidence type="ECO:0000256" key="1">
    <source>
        <dbReference type="ARBA" id="ARBA00022723"/>
    </source>
</evidence>
<keyword evidence="1" id="KW-0479">Metal-binding</keyword>
<evidence type="ECO:0000256" key="3">
    <source>
        <dbReference type="ARBA" id="ARBA00022833"/>
    </source>
</evidence>
<evidence type="ECO:0000259" key="5">
    <source>
        <dbReference type="PROSITE" id="PS50188"/>
    </source>
</evidence>
<feature type="domain" description="B30.2/SPRY" evidence="5">
    <location>
        <begin position="79"/>
        <end position="269"/>
    </location>
</feature>
<accession>A0AAY5K2I0</accession>
<dbReference type="GO" id="GO:0005737">
    <property type="term" value="C:cytoplasm"/>
    <property type="evidence" value="ECO:0007669"/>
    <property type="project" value="UniProtKB-ARBA"/>
</dbReference>
<dbReference type="PANTHER" id="PTHR25465:SF5">
    <property type="entry name" value="E3 UBIQUITIN_ISG15 LIGASE TRIM25-RELATED"/>
    <property type="match status" value="1"/>
</dbReference>
<dbReference type="SMART" id="SM00449">
    <property type="entry name" value="SPRY"/>
    <property type="match status" value="1"/>
</dbReference>
<dbReference type="Pfam" id="PF13765">
    <property type="entry name" value="PRY"/>
    <property type="match status" value="1"/>
</dbReference>
<dbReference type="InterPro" id="IPR003879">
    <property type="entry name" value="Butyrophylin_SPRY"/>
</dbReference>
<reference evidence="6" key="2">
    <citation type="submission" date="2025-08" db="UniProtKB">
        <authorList>
            <consortium name="Ensembl"/>
        </authorList>
    </citation>
    <scope>IDENTIFICATION</scope>
</reference>
<dbReference type="PRINTS" id="PR01407">
    <property type="entry name" value="BUTYPHLNCDUF"/>
</dbReference>
<organism evidence="6 7">
    <name type="scientific">Esox lucius</name>
    <name type="common">Northern pike</name>
    <dbReference type="NCBI Taxonomy" id="8010"/>
    <lineage>
        <taxon>Eukaryota</taxon>
        <taxon>Metazoa</taxon>
        <taxon>Chordata</taxon>
        <taxon>Craniata</taxon>
        <taxon>Vertebrata</taxon>
        <taxon>Euteleostomi</taxon>
        <taxon>Actinopterygii</taxon>
        <taxon>Neopterygii</taxon>
        <taxon>Teleostei</taxon>
        <taxon>Protacanthopterygii</taxon>
        <taxon>Esociformes</taxon>
        <taxon>Esocidae</taxon>
        <taxon>Esox</taxon>
    </lineage>
</organism>
<dbReference type="Pfam" id="PF00622">
    <property type="entry name" value="SPRY"/>
    <property type="match status" value="1"/>
</dbReference>
<keyword evidence="7" id="KW-1185">Reference proteome</keyword>
<feature type="compositionally biased region" description="Basic and acidic residues" evidence="4">
    <location>
        <begin position="45"/>
        <end position="70"/>
    </location>
</feature>
<proteinExistence type="predicted"/>
<keyword evidence="2" id="KW-0863">Zinc-finger</keyword>
<evidence type="ECO:0000256" key="2">
    <source>
        <dbReference type="ARBA" id="ARBA00022771"/>
    </source>
</evidence>
<reference evidence="6" key="3">
    <citation type="submission" date="2025-09" db="UniProtKB">
        <authorList>
            <consortium name="Ensembl"/>
        </authorList>
    </citation>
    <scope>IDENTIFICATION</scope>
</reference>
<sequence>MGEREGGVREWEKGGEGGRRGRGRGRGKGRRGRGLERKRGRGRGRRDWGGRGGRGRERRWGGEGGERDTTTHPTTKTHSNTEQTLPLTLFFILSDSCQLTLDPNTANQFLCLSEGNRKFAWSDEVQSYPDHPDRFTFYNQVLCREGLSGVCYWEVEWSGGGVGVAVSYKGISRKGRGSGCSFGHNDQSWLLFCSLLGTKIWHNNINTVIRVPCFSRVGVHLDHMAGTLSFYSVSDTMTLLHRVQTTFTQPLYPGKSLLCFQKNSTCTCN</sequence>
<dbReference type="AlphaFoldDB" id="A0AAY5K2I0"/>
<evidence type="ECO:0000256" key="4">
    <source>
        <dbReference type="SAM" id="MobiDB-lite"/>
    </source>
</evidence>
<dbReference type="Gene3D" id="2.60.120.920">
    <property type="match status" value="1"/>
</dbReference>
<feature type="compositionally biased region" description="Basic and acidic residues" evidence="4">
    <location>
        <begin position="1"/>
        <end position="19"/>
    </location>
</feature>
<feature type="compositionally biased region" description="Low complexity" evidence="4">
    <location>
        <begin position="71"/>
        <end position="81"/>
    </location>
</feature>
<dbReference type="SUPFAM" id="SSF49899">
    <property type="entry name" value="Concanavalin A-like lectins/glucanases"/>
    <property type="match status" value="1"/>
</dbReference>
<dbReference type="InterPro" id="IPR043136">
    <property type="entry name" value="B30.2/SPRY_sf"/>
</dbReference>
<evidence type="ECO:0000313" key="6">
    <source>
        <dbReference type="Ensembl" id="ENSELUP00000082380.1"/>
    </source>
</evidence>
<dbReference type="GeneTree" id="ENSGT01150000286922"/>
<protein>
    <recommendedName>
        <fullName evidence="5">B30.2/SPRY domain-containing protein</fullName>
    </recommendedName>
</protein>
<dbReference type="Ensembl" id="ENSELUT00000110493.1">
    <property type="protein sequence ID" value="ENSELUP00000082380.1"/>
    <property type="gene ID" value="ENSELUG00000043453.1"/>
</dbReference>
<reference evidence="6 7" key="1">
    <citation type="submission" date="2020-02" db="EMBL/GenBank/DDBJ databases">
        <title>Esox lucius (northern pike) genome, fEsoLuc1, primary haplotype.</title>
        <authorList>
            <person name="Myers G."/>
            <person name="Karagic N."/>
            <person name="Meyer A."/>
            <person name="Pippel M."/>
            <person name="Reichard M."/>
            <person name="Winkler S."/>
            <person name="Tracey A."/>
            <person name="Sims Y."/>
            <person name="Howe K."/>
            <person name="Rhie A."/>
            <person name="Formenti G."/>
            <person name="Durbin R."/>
            <person name="Fedrigo O."/>
            <person name="Jarvis E.D."/>
        </authorList>
    </citation>
    <scope>NUCLEOTIDE SEQUENCE [LARGE SCALE GENOMIC DNA]</scope>
</reference>